<proteinExistence type="predicted"/>
<dbReference type="Proteomes" id="UP001177212">
    <property type="component" value="Unassembled WGS sequence"/>
</dbReference>
<protein>
    <recommendedName>
        <fullName evidence="3">Orphan protein</fullName>
    </recommendedName>
</protein>
<sequence length="93" mass="10517">MTKTQKQRDKQIRAALTKACESIKDSVTDFAYLTHTVDLNNEANTLKVNCYFEDTIALNNADSEFEHLKSIIITQLAGIKLTIKPTHIVFFAN</sequence>
<comment type="caution">
    <text evidence="1">The sequence shown here is derived from an EMBL/GenBank/DDBJ whole genome shotgun (WGS) entry which is preliminary data.</text>
</comment>
<evidence type="ECO:0000313" key="1">
    <source>
        <dbReference type="EMBL" id="MDP2563738.1"/>
    </source>
</evidence>
<gene>
    <name evidence="1" type="ORF">Q8W34_03795</name>
</gene>
<name>A0ABT9FAD3_9GAMM</name>
<dbReference type="RefSeq" id="WP_305398698.1">
    <property type="nucleotide sequence ID" value="NZ_JAUYVT010000002.1"/>
</dbReference>
<accession>A0ABT9FAD3</accession>
<evidence type="ECO:0008006" key="3">
    <source>
        <dbReference type="Google" id="ProtNLM"/>
    </source>
</evidence>
<evidence type="ECO:0000313" key="2">
    <source>
        <dbReference type="Proteomes" id="UP001177212"/>
    </source>
</evidence>
<reference evidence="1" key="1">
    <citation type="submission" date="2023-07" db="EMBL/GenBank/DDBJ databases">
        <title>Genome content predicts the carbon catabolic preferences of heterotrophic bacteria.</title>
        <authorList>
            <person name="Gralka M."/>
        </authorList>
    </citation>
    <scope>NUCLEOTIDE SEQUENCE</scope>
    <source>
        <strain evidence="1">4G09</strain>
    </source>
</reference>
<keyword evidence="2" id="KW-1185">Reference proteome</keyword>
<organism evidence="1 2">
    <name type="scientific">Pseudoalteromonas marina</name>
    <dbReference type="NCBI Taxonomy" id="267375"/>
    <lineage>
        <taxon>Bacteria</taxon>
        <taxon>Pseudomonadati</taxon>
        <taxon>Pseudomonadota</taxon>
        <taxon>Gammaproteobacteria</taxon>
        <taxon>Alteromonadales</taxon>
        <taxon>Pseudoalteromonadaceae</taxon>
        <taxon>Pseudoalteromonas</taxon>
    </lineage>
</organism>
<dbReference type="EMBL" id="JAUYVT010000002">
    <property type="protein sequence ID" value="MDP2563738.1"/>
    <property type="molecule type" value="Genomic_DNA"/>
</dbReference>